<evidence type="ECO:0000256" key="1">
    <source>
        <dbReference type="SAM" id="MobiDB-lite"/>
    </source>
</evidence>
<sequence length="177" mass="19326">MRGDLDETLARLARREEARRRRTTDRDDTAPLPAPADQTARPGTGRTDTRNVGPARHDPRHAGRETPGEMAGWGPVEAVAEAVREVVSAHPELAVTVRAEYDGRTYPLRIFWDGTDVRIGPEPPPAPVAPPPSWPLSGRTVPAWVPGPGGLTPDPAARLAELIRRDPSLLNELDPRR</sequence>
<organism evidence="2 3">
    <name type="scientific">Micromonospora vulcania</name>
    <dbReference type="NCBI Taxonomy" id="1441873"/>
    <lineage>
        <taxon>Bacteria</taxon>
        <taxon>Bacillati</taxon>
        <taxon>Actinomycetota</taxon>
        <taxon>Actinomycetes</taxon>
        <taxon>Micromonosporales</taxon>
        <taxon>Micromonosporaceae</taxon>
        <taxon>Micromonospora</taxon>
    </lineage>
</organism>
<feature type="compositionally biased region" description="Basic and acidic residues" evidence="1">
    <location>
        <begin position="1"/>
        <end position="29"/>
    </location>
</feature>
<accession>A0ABW1H9M2</accession>
<evidence type="ECO:0000313" key="2">
    <source>
        <dbReference type="EMBL" id="MFC5925423.1"/>
    </source>
</evidence>
<dbReference type="EMBL" id="JBHSQS010000010">
    <property type="protein sequence ID" value="MFC5925423.1"/>
    <property type="molecule type" value="Genomic_DNA"/>
</dbReference>
<evidence type="ECO:0000313" key="3">
    <source>
        <dbReference type="Proteomes" id="UP001596226"/>
    </source>
</evidence>
<feature type="compositionally biased region" description="Basic and acidic residues" evidence="1">
    <location>
        <begin position="55"/>
        <end position="67"/>
    </location>
</feature>
<reference evidence="3" key="1">
    <citation type="journal article" date="2019" name="Int. J. Syst. Evol. Microbiol.">
        <title>The Global Catalogue of Microorganisms (GCM) 10K type strain sequencing project: providing services to taxonomists for standard genome sequencing and annotation.</title>
        <authorList>
            <consortium name="The Broad Institute Genomics Platform"/>
            <consortium name="The Broad Institute Genome Sequencing Center for Infectious Disease"/>
            <person name="Wu L."/>
            <person name="Ma J."/>
        </authorList>
    </citation>
    <scope>NUCLEOTIDE SEQUENCE [LARGE SCALE GENOMIC DNA]</scope>
    <source>
        <strain evidence="3">CGMCC 4.7144</strain>
    </source>
</reference>
<feature type="region of interest" description="Disordered" evidence="1">
    <location>
        <begin position="1"/>
        <end position="71"/>
    </location>
</feature>
<name>A0ABW1H9M2_9ACTN</name>
<keyword evidence="3" id="KW-1185">Reference proteome</keyword>
<dbReference type="Proteomes" id="UP001596226">
    <property type="component" value="Unassembled WGS sequence"/>
</dbReference>
<proteinExistence type="predicted"/>
<dbReference type="RefSeq" id="WP_377513499.1">
    <property type="nucleotide sequence ID" value="NZ_JBHSQS010000010.1"/>
</dbReference>
<comment type="caution">
    <text evidence="2">The sequence shown here is derived from an EMBL/GenBank/DDBJ whole genome shotgun (WGS) entry which is preliminary data.</text>
</comment>
<protein>
    <submittedName>
        <fullName evidence="2">Uncharacterized protein</fullName>
    </submittedName>
</protein>
<gene>
    <name evidence="2" type="ORF">ACFQGL_18945</name>
</gene>